<feature type="transmembrane region" description="Helical" evidence="1">
    <location>
        <begin position="610"/>
        <end position="632"/>
    </location>
</feature>
<dbReference type="PANTHER" id="PTHR37464">
    <property type="entry name" value="BLL2463 PROTEIN"/>
    <property type="match status" value="1"/>
</dbReference>
<dbReference type="NCBIfam" id="TIGR02226">
    <property type="entry name" value="two_anch"/>
    <property type="match status" value="1"/>
</dbReference>
<feature type="transmembrane region" description="Helical" evidence="1">
    <location>
        <begin position="6"/>
        <end position="24"/>
    </location>
</feature>
<dbReference type="OrthoDB" id="9810200at2"/>
<dbReference type="InterPro" id="IPR029062">
    <property type="entry name" value="Class_I_gatase-like"/>
</dbReference>
<comment type="caution">
    <text evidence="3">The sequence shown here is derived from an EMBL/GenBank/DDBJ whole genome shotgun (WGS) entry which is preliminary data.</text>
</comment>
<name>A0A2S9WTS5_9FLAO</name>
<accession>A0A2S9WTS5</accession>
<evidence type="ECO:0000256" key="1">
    <source>
        <dbReference type="SAM" id="Phobius"/>
    </source>
</evidence>
<evidence type="ECO:0000259" key="2">
    <source>
        <dbReference type="Pfam" id="PF07584"/>
    </source>
</evidence>
<feature type="transmembrane region" description="Helical" evidence="1">
    <location>
        <begin position="56"/>
        <end position="78"/>
    </location>
</feature>
<dbReference type="InterPro" id="IPR011933">
    <property type="entry name" value="Double_TM_dom"/>
</dbReference>
<organism evidence="3 4">
    <name type="scientific">Nonlabens agnitus</name>
    <dbReference type="NCBI Taxonomy" id="870484"/>
    <lineage>
        <taxon>Bacteria</taxon>
        <taxon>Pseudomonadati</taxon>
        <taxon>Bacteroidota</taxon>
        <taxon>Flavobacteriia</taxon>
        <taxon>Flavobacteriales</taxon>
        <taxon>Flavobacteriaceae</taxon>
        <taxon>Nonlabens</taxon>
    </lineage>
</organism>
<dbReference type="Proteomes" id="UP000239532">
    <property type="component" value="Unassembled WGS sequence"/>
</dbReference>
<proteinExistence type="predicted"/>
<dbReference type="PANTHER" id="PTHR37464:SF1">
    <property type="entry name" value="BLL2463 PROTEIN"/>
    <property type="match status" value="1"/>
</dbReference>
<dbReference type="Pfam" id="PF07584">
    <property type="entry name" value="BatA"/>
    <property type="match status" value="1"/>
</dbReference>
<evidence type="ECO:0000313" key="3">
    <source>
        <dbReference type="EMBL" id="PRP66716.1"/>
    </source>
</evidence>
<keyword evidence="1" id="KW-1133">Transmembrane helix</keyword>
<sequence>MLFKNPNLLYGLLFLLIPIIVHLFQLRKFKKVAFTNVAFLEPLITQTRKSRTLKKWLTLITRLLAIAAIVFAFAQPFFPTESGLKLDENLVIYLDNSNSLQAKGTDGRLYQAAVNDLIEKLPSGLSFSLFTNVASFQNVTKQEIANELLSGSYSSAQLSPEQVLLKADSFRPRSNDNISFIWISDFQRSGNSPFVSTDKAWNTRFVKLIPVEYQNISIDSAFISMTNDNDHTIQLSLSSNFDEEQPVTISFFNDDLLVAKTSASLKDQRGEASFALSDINSFKGTIQIEDDGLQFDNRLFISSNTREKISVLHINNTENDFLKRIYTGDEFDYTTATPSNVNYNSIKNQQVVVINELEVISPALAKELNDFTIAGNTLIIIPSSDASGYEALNGLRGSEPSVVEKRITGINFDHPILQNVFSQRVTNFQYPKVSSTAFQNAGGNSILSFDDGSSFLSQFENTFLFASPLNEENSNFQNSPLIVPVFYKMGLRNTSAGVLYYPMSQRNEISFPKSLQQDQILELQLDNDRIIPEQRAYNSFVTIVTGAEINHAANYDVMLKDESIAYVSFNASRIENQSDYYSDEEIGAPVLSEIGAFVQELNGENNRLELWKWFVAGALFFLICELMILKFLK</sequence>
<keyword evidence="1" id="KW-0812">Transmembrane</keyword>
<dbReference type="RefSeq" id="WP_105982515.1">
    <property type="nucleotide sequence ID" value="NZ_MQUC01000003.1"/>
</dbReference>
<reference evidence="3 4" key="1">
    <citation type="submission" date="2016-11" db="EMBL/GenBank/DDBJ databases">
        <title>Trade-off between light-utilization and light-protection in marine flavobacteria.</title>
        <authorList>
            <person name="Kumagai Y."/>
        </authorList>
    </citation>
    <scope>NUCLEOTIDE SEQUENCE [LARGE SCALE GENOMIC DNA]</scope>
    <source>
        <strain evidence="3 4">JCM 17109</strain>
    </source>
</reference>
<gene>
    <name evidence="3" type="ORF">BST86_06185</name>
</gene>
<keyword evidence="1" id="KW-0472">Membrane</keyword>
<evidence type="ECO:0000313" key="4">
    <source>
        <dbReference type="Proteomes" id="UP000239532"/>
    </source>
</evidence>
<keyword evidence="4" id="KW-1185">Reference proteome</keyword>
<dbReference type="SUPFAM" id="SSF52317">
    <property type="entry name" value="Class I glutamine amidotransferase-like"/>
    <property type="match status" value="1"/>
</dbReference>
<feature type="domain" description="Aerotolerance regulator N-terminal" evidence="2">
    <location>
        <begin position="1"/>
        <end position="76"/>
    </location>
</feature>
<dbReference type="EMBL" id="MQUC01000003">
    <property type="protein sequence ID" value="PRP66716.1"/>
    <property type="molecule type" value="Genomic_DNA"/>
</dbReference>
<dbReference type="AlphaFoldDB" id="A0A2S9WTS5"/>
<protein>
    <recommendedName>
        <fullName evidence="2">Aerotolerance regulator N-terminal domain-containing protein</fullName>
    </recommendedName>
</protein>
<dbReference type="InterPro" id="IPR024163">
    <property type="entry name" value="Aerotolerance_reg_N"/>
</dbReference>